<comment type="caution">
    <text evidence="4">The sequence shown here is derived from an EMBL/GenBank/DDBJ whole genome shotgun (WGS) entry which is preliminary data.</text>
</comment>
<dbReference type="InterPro" id="IPR036034">
    <property type="entry name" value="PDZ_sf"/>
</dbReference>
<proteinExistence type="predicted"/>
<dbReference type="InterPro" id="IPR009003">
    <property type="entry name" value="Peptidase_S1_PA"/>
</dbReference>
<dbReference type="GO" id="GO:0004252">
    <property type="term" value="F:serine-type endopeptidase activity"/>
    <property type="evidence" value="ECO:0007669"/>
    <property type="project" value="InterPro"/>
</dbReference>
<keyword evidence="1" id="KW-0645">Protease</keyword>
<dbReference type="Pfam" id="PF13365">
    <property type="entry name" value="Trypsin_2"/>
    <property type="match status" value="1"/>
</dbReference>
<gene>
    <name evidence="4" type="ORF">A3A08_02225</name>
</gene>
<feature type="domain" description="PDZ" evidence="3">
    <location>
        <begin position="243"/>
        <end position="339"/>
    </location>
</feature>
<dbReference type="Gene3D" id="2.40.10.120">
    <property type="match status" value="1"/>
</dbReference>
<evidence type="ECO:0000313" key="5">
    <source>
        <dbReference type="Proteomes" id="UP000176406"/>
    </source>
</evidence>
<dbReference type="SUPFAM" id="SSF50494">
    <property type="entry name" value="Trypsin-like serine proteases"/>
    <property type="match status" value="1"/>
</dbReference>
<dbReference type="AlphaFoldDB" id="A0A1G2EBH8"/>
<keyword evidence="2" id="KW-0378">Hydrolase</keyword>
<name>A0A1G2EBH8_9BACT</name>
<dbReference type="EMBL" id="MHMG01000022">
    <property type="protein sequence ID" value="OGZ23214.1"/>
    <property type="molecule type" value="Genomic_DNA"/>
</dbReference>
<evidence type="ECO:0000256" key="1">
    <source>
        <dbReference type="ARBA" id="ARBA00022670"/>
    </source>
</evidence>
<protein>
    <recommendedName>
        <fullName evidence="3">PDZ domain-containing protein</fullName>
    </recommendedName>
</protein>
<sequence>MNMLEPSPIVQVAKKTCPAVITIVISKDLPKVEGFYFMPFGDQEVILPKVKRGMEKTKIGGGSGFIVSPDGYVLTCGHVVGDPEADYTVIIDHEHKYPAKVLAKDSMIDVAVLKIDGKNLPFLEMGDSNVIELGETVVAIGNPLGEFEDTLSAGIISGLSRKITAFGGINMKGTSLRGLIQTDAAINPGNSGGPLVNLEGKAIGINSATIMGAQNIGFAIPINYAQKTLEEVKKYGKIKRPFLGVRYVILNEQISKSNKLAVDYGALIVRESFGEPAVMKSSAAEKAGLKEYDIILEGDNKKITGENTLTDILSEYQIGQEISLKVLRDKKEINLKVKLEEKK</sequence>
<evidence type="ECO:0000259" key="3">
    <source>
        <dbReference type="Pfam" id="PF13180"/>
    </source>
</evidence>
<dbReference type="PANTHER" id="PTHR43343">
    <property type="entry name" value="PEPTIDASE S12"/>
    <property type="match status" value="1"/>
</dbReference>
<evidence type="ECO:0000256" key="2">
    <source>
        <dbReference type="ARBA" id="ARBA00022801"/>
    </source>
</evidence>
<organism evidence="4 5">
    <name type="scientific">Candidatus Nealsonbacteria bacterium RIFCSPLOWO2_01_FULL_41_9</name>
    <dbReference type="NCBI Taxonomy" id="1801671"/>
    <lineage>
        <taxon>Bacteria</taxon>
        <taxon>Candidatus Nealsoniibacteriota</taxon>
    </lineage>
</organism>
<dbReference type="PRINTS" id="PR00834">
    <property type="entry name" value="PROTEASES2C"/>
</dbReference>
<dbReference type="InterPro" id="IPR001478">
    <property type="entry name" value="PDZ"/>
</dbReference>
<evidence type="ECO:0000313" key="4">
    <source>
        <dbReference type="EMBL" id="OGZ23214.1"/>
    </source>
</evidence>
<dbReference type="Proteomes" id="UP000176406">
    <property type="component" value="Unassembled WGS sequence"/>
</dbReference>
<reference evidence="4 5" key="1">
    <citation type="journal article" date="2016" name="Nat. Commun.">
        <title>Thousands of microbial genomes shed light on interconnected biogeochemical processes in an aquifer system.</title>
        <authorList>
            <person name="Anantharaman K."/>
            <person name="Brown C.T."/>
            <person name="Hug L.A."/>
            <person name="Sharon I."/>
            <person name="Castelle C.J."/>
            <person name="Probst A.J."/>
            <person name="Thomas B.C."/>
            <person name="Singh A."/>
            <person name="Wilkins M.J."/>
            <person name="Karaoz U."/>
            <person name="Brodie E.L."/>
            <person name="Williams K.H."/>
            <person name="Hubbard S.S."/>
            <person name="Banfield J.F."/>
        </authorList>
    </citation>
    <scope>NUCLEOTIDE SEQUENCE [LARGE SCALE GENOMIC DNA]</scope>
</reference>
<dbReference type="SUPFAM" id="SSF50156">
    <property type="entry name" value="PDZ domain-like"/>
    <property type="match status" value="1"/>
</dbReference>
<dbReference type="PANTHER" id="PTHR43343:SF3">
    <property type="entry name" value="PROTEASE DO-LIKE 8, CHLOROPLASTIC"/>
    <property type="match status" value="1"/>
</dbReference>
<dbReference type="Gene3D" id="2.30.42.10">
    <property type="match status" value="1"/>
</dbReference>
<dbReference type="InterPro" id="IPR051201">
    <property type="entry name" value="Chloro_Bact_Ser_Proteases"/>
</dbReference>
<dbReference type="GO" id="GO:0006508">
    <property type="term" value="P:proteolysis"/>
    <property type="evidence" value="ECO:0007669"/>
    <property type="project" value="UniProtKB-KW"/>
</dbReference>
<dbReference type="Pfam" id="PF13180">
    <property type="entry name" value="PDZ_2"/>
    <property type="match status" value="1"/>
</dbReference>
<accession>A0A1G2EBH8</accession>
<dbReference type="InterPro" id="IPR001940">
    <property type="entry name" value="Peptidase_S1C"/>
</dbReference>